<evidence type="ECO:0000256" key="5">
    <source>
        <dbReference type="ARBA" id="ARBA00022592"/>
    </source>
</evidence>
<keyword evidence="3 9" id="KW-0813">Transport</keyword>
<dbReference type="STRING" id="457570.Nther_0980"/>
<sequence length="303" mass="32457">MKAGKWFDVKQKLIKGYFTLTGGIAILVLFLIFAFLIVEAYPAVKELGILEFLTGYRWMPSSGDPGYGTLALILSTLIIAIGSIVIAVPWGVITAGYISDVASPKIKEIMKITVETLAIFPSVVLGFIGLTILAPLVANIFQLSNGLTALTGVLMLSIMALPTIISISEDALNSVPNEYKEASYALGATKWETLRRITYPSASSGIIAAVMLGFGRAIGETMTVLMVTGNSLAVPLTEIWGFPIPDFLTSVRTLTATIAIEASDVPWGSLHYHSLFVVGAILFLMTFIVNLIADFALGRSGEE</sequence>
<dbReference type="InterPro" id="IPR035906">
    <property type="entry name" value="MetI-like_sf"/>
</dbReference>
<dbReference type="PANTHER" id="PTHR30425:SF1">
    <property type="entry name" value="PHOSPHATE TRANSPORT SYSTEM PERMEASE PROTEIN PSTC"/>
    <property type="match status" value="1"/>
</dbReference>
<name>B2A0K3_NATTJ</name>
<dbReference type="RefSeq" id="WP_012447441.1">
    <property type="nucleotide sequence ID" value="NC_010718.1"/>
</dbReference>
<dbReference type="GO" id="GO:0005886">
    <property type="term" value="C:plasma membrane"/>
    <property type="evidence" value="ECO:0007669"/>
    <property type="project" value="UniProtKB-SubCell"/>
</dbReference>
<keyword evidence="6 9" id="KW-0812">Transmembrane</keyword>
<dbReference type="PROSITE" id="PS50928">
    <property type="entry name" value="ABC_TM1"/>
    <property type="match status" value="1"/>
</dbReference>
<dbReference type="KEGG" id="nth:Nther_0980"/>
<evidence type="ECO:0000256" key="9">
    <source>
        <dbReference type="RuleBase" id="RU363032"/>
    </source>
</evidence>
<dbReference type="HOGENOM" id="CLU_033621_1_0_9"/>
<dbReference type="InterPro" id="IPR000515">
    <property type="entry name" value="MetI-like"/>
</dbReference>
<keyword evidence="5 10" id="KW-0592">Phosphate transport</keyword>
<comment type="similarity">
    <text evidence="2 10">Belongs to the binding-protein-dependent transport system permease family. CysTW subfamily.</text>
</comment>
<evidence type="ECO:0000259" key="11">
    <source>
        <dbReference type="PROSITE" id="PS50928"/>
    </source>
</evidence>
<keyword evidence="8 9" id="KW-0472">Membrane</keyword>
<evidence type="ECO:0000256" key="6">
    <source>
        <dbReference type="ARBA" id="ARBA00022692"/>
    </source>
</evidence>
<dbReference type="EMBL" id="CP001034">
    <property type="protein sequence ID" value="ACB84564.1"/>
    <property type="molecule type" value="Genomic_DNA"/>
</dbReference>
<gene>
    <name evidence="12" type="ordered locus">Nther_0980</name>
</gene>
<keyword evidence="4 10" id="KW-1003">Cell membrane</keyword>
<dbReference type="Proteomes" id="UP000001683">
    <property type="component" value="Chromosome"/>
</dbReference>
<evidence type="ECO:0000256" key="3">
    <source>
        <dbReference type="ARBA" id="ARBA00022448"/>
    </source>
</evidence>
<dbReference type="FunCoup" id="B2A0K3">
    <property type="interactions" value="265"/>
</dbReference>
<dbReference type="PANTHER" id="PTHR30425">
    <property type="entry name" value="PHOSPHATE TRANSPORT SYSTEM PERMEASE PROTEIN PST"/>
    <property type="match status" value="1"/>
</dbReference>
<feature type="transmembrane region" description="Helical" evidence="9">
    <location>
        <begin position="197"/>
        <end position="218"/>
    </location>
</feature>
<feature type="transmembrane region" description="Helical" evidence="9">
    <location>
        <begin position="147"/>
        <end position="167"/>
    </location>
</feature>
<evidence type="ECO:0000313" key="13">
    <source>
        <dbReference type="Proteomes" id="UP000001683"/>
    </source>
</evidence>
<dbReference type="Pfam" id="PF00528">
    <property type="entry name" value="BPD_transp_1"/>
    <property type="match status" value="1"/>
</dbReference>
<evidence type="ECO:0000256" key="8">
    <source>
        <dbReference type="ARBA" id="ARBA00023136"/>
    </source>
</evidence>
<dbReference type="SUPFAM" id="SSF161098">
    <property type="entry name" value="MetI-like"/>
    <property type="match status" value="1"/>
</dbReference>
<reference evidence="12 13" key="2">
    <citation type="journal article" date="2011" name="J. Bacteriol.">
        <title>Complete genome sequence of the anaerobic, halophilic alkalithermophile Natranaerobius thermophilus JW/NM-WN-LF.</title>
        <authorList>
            <person name="Zhao B."/>
            <person name="Mesbah N.M."/>
            <person name="Dalin E."/>
            <person name="Goodwin L."/>
            <person name="Nolan M."/>
            <person name="Pitluck S."/>
            <person name="Chertkov O."/>
            <person name="Brettin T.S."/>
            <person name="Han J."/>
            <person name="Larimer F.W."/>
            <person name="Land M.L."/>
            <person name="Hauser L."/>
            <person name="Kyrpides N."/>
            <person name="Wiegel J."/>
        </authorList>
    </citation>
    <scope>NUCLEOTIDE SEQUENCE [LARGE SCALE GENOMIC DNA]</scope>
    <source>
        <strain evidence="13">ATCC BAA-1301 / DSM 18059 / JW/NM-WN-LF</strain>
    </source>
</reference>
<evidence type="ECO:0000313" key="12">
    <source>
        <dbReference type="EMBL" id="ACB84564.1"/>
    </source>
</evidence>
<evidence type="ECO:0000256" key="10">
    <source>
        <dbReference type="RuleBase" id="RU363054"/>
    </source>
</evidence>
<dbReference type="InterPro" id="IPR051124">
    <property type="entry name" value="Phosphate_Transport_Permease"/>
</dbReference>
<dbReference type="eggNOG" id="COG0573">
    <property type="taxonomic scope" value="Bacteria"/>
</dbReference>
<accession>B2A0K3</accession>
<dbReference type="AlphaFoldDB" id="B2A0K3"/>
<comment type="function">
    <text evidence="10">Part of the binding-protein-dependent transport system for phosphate; probably responsible for the translocation of the substrate across the membrane.</text>
</comment>
<feature type="transmembrane region" description="Helical" evidence="9">
    <location>
        <begin position="16"/>
        <end position="38"/>
    </location>
</feature>
<dbReference type="Gene3D" id="1.10.3720.10">
    <property type="entry name" value="MetI-like"/>
    <property type="match status" value="1"/>
</dbReference>
<dbReference type="GO" id="GO:0006817">
    <property type="term" value="P:phosphate ion transport"/>
    <property type="evidence" value="ECO:0007669"/>
    <property type="project" value="UniProtKB-KW"/>
</dbReference>
<organism evidence="12 13">
    <name type="scientific">Natranaerobius thermophilus (strain ATCC BAA-1301 / DSM 18059 / JW/NM-WN-LF)</name>
    <dbReference type="NCBI Taxonomy" id="457570"/>
    <lineage>
        <taxon>Bacteria</taxon>
        <taxon>Bacillati</taxon>
        <taxon>Bacillota</taxon>
        <taxon>Clostridia</taxon>
        <taxon>Natranaerobiales</taxon>
        <taxon>Natranaerobiaceae</taxon>
        <taxon>Natranaerobius</taxon>
    </lineage>
</organism>
<dbReference type="InterPro" id="IPR011864">
    <property type="entry name" value="Phosphate_PstC"/>
</dbReference>
<feature type="transmembrane region" description="Helical" evidence="9">
    <location>
        <begin position="119"/>
        <end position="141"/>
    </location>
</feature>
<evidence type="ECO:0000256" key="1">
    <source>
        <dbReference type="ARBA" id="ARBA00004651"/>
    </source>
</evidence>
<feature type="domain" description="ABC transmembrane type-1" evidence="11">
    <location>
        <begin position="73"/>
        <end position="293"/>
    </location>
</feature>
<feature type="transmembrane region" description="Helical" evidence="9">
    <location>
        <begin position="275"/>
        <end position="297"/>
    </location>
</feature>
<proteinExistence type="inferred from homology"/>
<feature type="transmembrane region" description="Helical" evidence="9">
    <location>
        <begin position="67"/>
        <end position="98"/>
    </location>
</feature>
<protein>
    <recommendedName>
        <fullName evidence="10">Phosphate transport system permease protein</fullName>
    </recommendedName>
</protein>
<dbReference type="InParanoid" id="B2A0K3"/>
<comment type="subcellular location">
    <subcellularLocation>
        <location evidence="1 9">Cell membrane</location>
        <topology evidence="1 9">Multi-pass membrane protein</topology>
    </subcellularLocation>
</comment>
<evidence type="ECO:0000256" key="2">
    <source>
        <dbReference type="ARBA" id="ARBA00007069"/>
    </source>
</evidence>
<dbReference type="CDD" id="cd06261">
    <property type="entry name" value="TM_PBP2"/>
    <property type="match status" value="1"/>
</dbReference>
<evidence type="ECO:0000256" key="4">
    <source>
        <dbReference type="ARBA" id="ARBA00022475"/>
    </source>
</evidence>
<reference evidence="12 13" key="1">
    <citation type="submission" date="2008-04" db="EMBL/GenBank/DDBJ databases">
        <title>Complete sequence of chromosome of Natranaerobius thermophilus JW/NM-WN-LF.</title>
        <authorList>
            <consortium name="US DOE Joint Genome Institute"/>
            <person name="Copeland A."/>
            <person name="Lucas S."/>
            <person name="Lapidus A."/>
            <person name="Glavina del Rio T."/>
            <person name="Dalin E."/>
            <person name="Tice H."/>
            <person name="Bruce D."/>
            <person name="Goodwin L."/>
            <person name="Pitluck S."/>
            <person name="Chertkov O."/>
            <person name="Brettin T."/>
            <person name="Detter J.C."/>
            <person name="Han C."/>
            <person name="Kuske C.R."/>
            <person name="Schmutz J."/>
            <person name="Larimer F."/>
            <person name="Land M."/>
            <person name="Hauser L."/>
            <person name="Kyrpides N."/>
            <person name="Lykidis A."/>
            <person name="Mesbah N.M."/>
            <person name="Wiegel J."/>
        </authorList>
    </citation>
    <scope>NUCLEOTIDE SEQUENCE [LARGE SCALE GENOMIC DNA]</scope>
    <source>
        <strain evidence="13">ATCC BAA-1301 / DSM 18059 / JW/NM-WN-LF</strain>
    </source>
</reference>
<dbReference type="NCBIfam" id="TIGR02138">
    <property type="entry name" value="phosphate_pstC"/>
    <property type="match status" value="1"/>
</dbReference>
<evidence type="ECO:0000256" key="7">
    <source>
        <dbReference type="ARBA" id="ARBA00022989"/>
    </source>
</evidence>
<dbReference type="GO" id="GO:0005315">
    <property type="term" value="F:phosphate transmembrane transporter activity"/>
    <property type="evidence" value="ECO:0007669"/>
    <property type="project" value="InterPro"/>
</dbReference>
<keyword evidence="13" id="KW-1185">Reference proteome</keyword>
<dbReference type="OrthoDB" id="9785113at2"/>
<keyword evidence="7 9" id="KW-1133">Transmembrane helix</keyword>